<keyword evidence="3" id="KW-0234">DNA repair</keyword>
<evidence type="ECO:0000256" key="1">
    <source>
        <dbReference type="ARBA" id="ARBA00022763"/>
    </source>
</evidence>
<dbReference type="Pfam" id="PF12705">
    <property type="entry name" value="PDDEXK_1"/>
    <property type="match status" value="1"/>
</dbReference>
<evidence type="ECO:0000313" key="6">
    <source>
        <dbReference type="Proteomes" id="UP000187851"/>
    </source>
</evidence>
<keyword evidence="6" id="KW-1185">Reference proteome</keyword>
<evidence type="ECO:0000256" key="3">
    <source>
        <dbReference type="ARBA" id="ARBA00023204"/>
    </source>
</evidence>
<protein>
    <recommendedName>
        <fullName evidence="4">PD-(D/E)XK endonuclease-like domain-containing protein</fullName>
    </recommendedName>
</protein>
<keyword evidence="2" id="KW-0378">Hydrolase</keyword>
<name>A0ABM6HKX4_9ACTN</name>
<sequence>MEDSVTVWRQPVGVHRSSTTVKVSLGMLGPERYRCPAADAMKARGFRPNVVSEEKKELLESFTFGPLMNEIDRLEDVEAQGSGSWSGNGESSRAVHDGVRTWTEHALTMYQKAFPSQPQFAPTQDSGAQLVAVGRTWAYQLKMHMPDRRGANRYRISVWGRCLQSRDTRSRELRLLAHRHGRRRRTDAEIAVAAMVVANAAPGPLPEQVRVVEVSLLDGHVDELFSGTASEANALYQAHGRKALGQVADAMEYRPGPSCAQCSFADVCPALPSVDGLMGISDRTRPRRTWSPTNGRSYAACPAREHMRRQTLPTDDGIEYGPGPERGRAVHAHLAARHLRAGAGPCTSEIPDDWFPSGCALPETEMALARELLRHHADVCPLLHQNGPIPLRAEPRLVFNDRAADLVVLVEPDLLYRDGDSWVWREVKTSARNGNPPADPMHTYPQLALGVLLLARGALGGTRFRSRVEVEFLRPGGPDLLTLDPFTPAVHAMARDVIDHFVATWHRDDRFAPRTGPACASCETARWCRARVTEENG</sequence>
<dbReference type="EMBL" id="CP019458">
    <property type="protein sequence ID" value="AQA14850.1"/>
    <property type="molecule type" value="Genomic_DNA"/>
</dbReference>
<keyword evidence="2" id="KW-0347">Helicase</keyword>
<reference evidence="5 6" key="1">
    <citation type="journal article" date="2017" name="J. Biotechnol.">
        <title>The complete genome sequence of Streptomyces autolyticus CGMCC 0516, the producer of geldanamycin, autolytimycin, reblastatin and elaiophylin.</title>
        <authorList>
            <person name="Yin M."/>
            <person name="Jiang M."/>
            <person name="Ren Z."/>
            <person name="Dong Y."/>
            <person name="Lu T."/>
        </authorList>
    </citation>
    <scope>NUCLEOTIDE SEQUENCE [LARGE SCALE GENOMIC DNA]</scope>
    <source>
        <strain evidence="5 6">CGMCC0516</strain>
    </source>
</reference>
<accession>A0ABM6HKX4</accession>
<keyword evidence="2" id="KW-0547">Nucleotide-binding</keyword>
<organism evidence="5 6">
    <name type="scientific">Streptomyces autolyticus</name>
    <dbReference type="NCBI Taxonomy" id="75293"/>
    <lineage>
        <taxon>Bacteria</taxon>
        <taxon>Bacillati</taxon>
        <taxon>Actinomycetota</taxon>
        <taxon>Actinomycetes</taxon>
        <taxon>Kitasatosporales</taxon>
        <taxon>Streptomycetaceae</taxon>
        <taxon>Streptomyces</taxon>
    </lineage>
</organism>
<proteinExistence type="predicted"/>
<dbReference type="InterPro" id="IPR038726">
    <property type="entry name" value="PDDEXK_AddAB-type"/>
</dbReference>
<evidence type="ECO:0000313" key="5">
    <source>
        <dbReference type="EMBL" id="AQA14850.1"/>
    </source>
</evidence>
<keyword evidence="2" id="KW-0067">ATP-binding</keyword>
<feature type="domain" description="PD-(D/E)XK endonuclease-like" evidence="4">
    <location>
        <begin position="289"/>
        <end position="529"/>
    </location>
</feature>
<evidence type="ECO:0000259" key="4">
    <source>
        <dbReference type="Pfam" id="PF12705"/>
    </source>
</evidence>
<gene>
    <name evidence="5" type="ORF">BV401_34995</name>
</gene>
<evidence type="ECO:0000256" key="2">
    <source>
        <dbReference type="ARBA" id="ARBA00022806"/>
    </source>
</evidence>
<dbReference type="Proteomes" id="UP000187851">
    <property type="component" value="Chromosome"/>
</dbReference>
<keyword evidence="1" id="KW-0227">DNA damage</keyword>